<evidence type="ECO:0000256" key="2">
    <source>
        <dbReference type="ARBA" id="ARBA00004236"/>
    </source>
</evidence>
<name>A0ABT5VER0_9BACI</name>
<dbReference type="SUPFAM" id="SSF56519">
    <property type="entry name" value="Penicillin binding protein dimerisation domain"/>
    <property type="match status" value="1"/>
</dbReference>
<feature type="domain" description="Penicillin-binding protein dimerisation" evidence="15">
    <location>
        <begin position="58"/>
        <end position="285"/>
    </location>
</feature>
<dbReference type="Proteomes" id="UP001148125">
    <property type="component" value="Unassembled WGS sequence"/>
</dbReference>
<evidence type="ECO:0000256" key="9">
    <source>
        <dbReference type="ARBA" id="ARBA00022984"/>
    </source>
</evidence>
<gene>
    <name evidence="16" type="ORF">N7Z68_11170</name>
</gene>
<evidence type="ECO:0000259" key="15">
    <source>
        <dbReference type="Pfam" id="PF03717"/>
    </source>
</evidence>
<evidence type="ECO:0000256" key="10">
    <source>
        <dbReference type="ARBA" id="ARBA00022989"/>
    </source>
</evidence>
<evidence type="ECO:0000259" key="14">
    <source>
        <dbReference type="Pfam" id="PF00905"/>
    </source>
</evidence>
<proteinExistence type="inferred from homology"/>
<comment type="pathway">
    <text evidence="3">Cell wall biogenesis; peptidoglycan biosynthesis.</text>
</comment>
<comment type="catalytic activity">
    <reaction evidence="13">
        <text>Preferential cleavage: (Ac)2-L-Lys-D-Ala-|-D-Ala. Also transpeptidation of peptidyl-alanyl moieties that are N-acyl substituents of D-alanine.</text>
        <dbReference type="EC" id="3.4.16.4"/>
    </reaction>
</comment>
<keyword evidence="11" id="KW-0472">Membrane</keyword>
<keyword evidence="12" id="KW-0961">Cell wall biogenesis/degradation</keyword>
<keyword evidence="10" id="KW-1133">Transmembrane helix</keyword>
<keyword evidence="9" id="KW-0573">Peptidoglycan synthesis</keyword>
<comment type="similarity">
    <text evidence="4">Belongs to the transpeptidase family.</text>
</comment>
<dbReference type="SUPFAM" id="SSF56601">
    <property type="entry name" value="beta-lactamase/transpeptidase-like"/>
    <property type="match status" value="1"/>
</dbReference>
<protein>
    <recommendedName>
        <fullName evidence="5">serine-type D-Ala-D-Ala carboxypeptidase</fullName>
        <ecNumber evidence="5">3.4.16.4</ecNumber>
    </recommendedName>
</protein>
<evidence type="ECO:0000256" key="11">
    <source>
        <dbReference type="ARBA" id="ARBA00023136"/>
    </source>
</evidence>
<comment type="caution">
    <text evidence="16">The sequence shown here is derived from an EMBL/GenBank/DDBJ whole genome shotgun (WGS) entry which is preliminary data.</text>
</comment>
<evidence type="ECO:0000313" key="17">
    <source>
        <dbReference type="Proteomes" id="UP001148125"/>
    </source>
</evidence>
<sequence>MTNHKKKKNHVPARLNLLFFAVFILFSALILRLGMVQIVQGEDFTRDLERTSNVTTRIDAPRGIMYDRNGTIVVDNERQFSLTYTQPPRPSEQEKLEVAEKLTNFIELDTSSITERDMKDYWILTRREQALDKVSSEERKDLGNNEEYQLTLDRITEEDLAEITEEEKKVLAIKREMDRGFALSPQRIKQGLTKEEAHGIIEHLPDLPGVEILLDSTRKYVFDDTFKSFFGRTGSIPRESLDFYLSRGYERSDIVGTSFLELQYEQALRGEKAVVENITSRGSVIGTSLDKIGQRGYDLVLAMDMELQKQVEEVLKREVDKNRGAFLRTPSAYVVMMDPKTGEIYAMAGYEGNDFDHFGVVNKAFEMGSTVKGATVLAGLHAGVIGPNTIFYDAPITVSGQPFRSVTTMGNINSLTALERSSNIYMAHIVMNMAGYNYSTKCCFRDMPGAFQNFRNYLNQFGLGVETGIDLPSEGIGLKGDNNLPGSLINLSYGQYDTYTPLQLAQYVSTIANDGYRMQPRLVKEIREPSSTKDDLGRVITQFQPSIMNRVEMSDEHIRHVQRGFRQVVTGSRGTGRHFANKPYQLAGKTGTAQVLNNQGNNQTYVAYAPYENPKVAVSIVVPNVNRNTNATISRNILEGVMDAFFELEEKRQNPSFNLPAEEDVED</sequence>
<accession>A0ABT5VER0</accession>
<dbReference type="InterPro" id="IPR036138">
    <property type="entry name" value="PBP_dimer_sf"/>
</dbReference>
<dbReference type="InterPro" id="IPR005311">
    <property type="entry name" value="PBP_dimer"/>
</dbReference>
<evidence type="ECO:0000256" key="12">
    <source>
        <dbReference type="ARBA" id="ARBA00023316"/>
    </source>
</evidence>
<dbReference type="InterPro" id="IPR012338">
    <property type="entry name" value="Beta-lactam/transpept-like"/>
</dbReference>
<comment type="subcellular location">
    <subcellularLocation>
        <location evidence="2">Cell membrane</location>
    </subcellularLocation>
    <subcellularLocation>
        <location evidence="1">Membrane</location>
        <topology evidence="1">Single-pass membrane protein</topology>
    </subcellularLocation>
</comment>
<evidence type="ECO:0000256" key="4">
    <source>
        <dbReference type="ARBA" id="ARBA00007171"/>
    </source>
</evidence>
<evidence type="ECO:0000313" key="16">
    <source>
        <dbReference type="EMBL" id="MDE5413943.1"/>
    </source>
</evidence>
<dbReference type="EMBL" id="JAOTPO010000006">
    <property type="protein sequence ID" value="MDE5413943.1"/>
    <property type="molecule type" value="Genomic_DNA"/>
</dbReference>
<keyword evidence="17" id="KW-1185">Reference proteome</keyword>
<keyword evidence="7" id="KW-0812">Transmembrane</keyword>
<evidence type="ECO:0000256" key="3">
    <source>
        <dbReference type="ARBA" id="ARBA00004752"/>
    </source>
</evidence>
<organism evidence="16 17">
    <name type="scientific">Alkalihalobacterium chitinilyticum</name>
    <dbReference type="NCBI Taxonomy" id="2980103"/>
    <lineage>
        <taxon>Bacteria</taxon>
        <taxon>Bacillati</taxon>
        <taxon>Bacillota</taxon>
        <taxon>Bacilli</taxon>
        <taxon>Bacillales</taxon>
        <taxon>Bacillaceae</taxon>
        <taxon>Alkalihalobacterium</taxon>
    </lineage>
</organism>
<dbReference type="Gene3D" id="3.40.710.10">
    <property type="entry name" value="DD-peptidase/beta-lactamase superfamily"/>
    <property type="match status" value="1"/>
</dbReference>
<dbReference type="RefSeq" id="WP_275118553.1">
    <property type="nucleotide sequence ID" value="NZ_JAOTPO010000006.1"/>
</dbReference>
<dbReference type="Gene3D" id="1.10.10.1230">
    <property type="entry name" value="Penicillin-binding protein, N-terminal non-catalytic domain, head sub-domain"/>
    <property type="match status" value="1"/>
</dbReference>
<dbReference type="Pfam" id="PF03717">
    <property type="entry name" value="PBP_dimer"/>
    <property type="match status" value="1"/>
</dbReference>
<keyword evidence="8" id="KW-0133">Cell shape</keyword>
<feature type="domain" description="Penicillin-binding protein transpeptidase" evidence="14">
    <location>
        <begin position="333"/>
        <end position="642"/>
    </location>
</feature>
<dbReference type="InterPro" id="IPR001460">
    <property type="entry name" value="PCN-bd_Tpept"/>
</dbReference>
<dbReference type="Pfam" id="PF00905">
    <property type="entry name" value="Transpeptidase"/>
    <property type="match status" value="1"/>
</dbReference>
<dbReference type="EC" id="3.4.16.4" evidence="5"/>
<dbReference type="InterPro" id="IPR050515">
    <property type="entry name" value="Beta-lactam/transpept"/>
</dbReference>
<keyword evidence="6" id="KW-1003">Cell membrane</keyword>
<dbReference type="PANTHER" id="PTHR30627">
    <property type="entry name" value="PEPTIDOGLYCAN D,D-TRANSPEPTIDASE"/>
    <property type="match status" value="1"/>
</dbReference>
<dbReference type="Gene3D" id="3.90.1310.10">
    <property type="entry name" value="Penicillin-binding protein 2a (Domain 2)"/>
    <property type="match status" value="1"/>
</dbReference>
<evidence type="ECO:0000256" key="7">
    <source>
        <dbReference type="ARBA" id="ARBA00022692"/>
    </source>
</evidence>
<evidence type="ECO:0000256" key="1">
    <source>
        <dbReference type="ARBA" id="ARBA00004167"/>
    </source>
</evidence>
<evidence type="ECO:0000256" key="6">
    <source>
        <dbReference type="ARBA" id="ARBA00022475"/>
    </source>
</evidence>
<reference evidence="16" key="1">
    <citation type="submission" date="2024-05" db="EMBL/GenBank/DDBJ databases">
        <title>Alkalihalobacillus sp. strain MEB203 novel alkaliphilic bacterium from Lonar Lake, India.</title>
        <authorList>
            <person name="Joshi A."/>
            <person name="Thite S."/>
            <person name="Mengade P."/>
        </authorList>
    </citation>
    <scope>NUCLEOTIDE SEQUENCE</scope>
    <source>
        <strain evidence="16">MEB 203</strain>
    </source>
</reference>
<evidence type="ECO:0000256" key="8">
    <source>
        <dbReference type="ARBA" id="ARBA00022960"/>
    </source>
</evidence>
<evidence type="ECO:0000256" key="13">
    <source>
        <dbReference type="ARBA" id="ARBA00034000"/>
    </source>
</evidence>
<dbReference type="PANTHER" id="PTHR30627:SF2">
    <property type="entry name" value="PEPTIDOGLYCAN D,D-TRANSPEPTIDASE MRDA"/>
    <property type="match status" value="1"/>
</dbReference>
<evidence type="ECO:0000256" key="5">
    <source>
        <dbReference type="ARBA" id="ARBA00012448"/>
    </source>
</evidence>